<feature type="compositionally biased region" description="Pro residues" evidence="1">
    <location>
        <begin position="621"/>
        <end position="635"/>
    </location>
</feature>
<reference evidence="2 3" key="1">
    <citation type="journal article" date="2021" name="Elife">
        <title>Chloroplast acquisition without the gene transfer in kleptoplastic sea slugs, Plakobranchus ocellatus.</title>
        <authorList>
            <person name="Maeda T."/>
            <person name="Takahashi S."/>
            <person name="Yoshida T."/>
            <person name="Shimamura S."/>
            <person name="Takaki Y."/>
            <person name="Nagai Y."/>
            <person name="Toyoda A."/>
            <person name="Suzuki Y."/>
            <person name="Arimoto A."/>
            <person name="Ishii H."/>
            <person name="Satoh N."/>
            <person name="Nishiyama T."/>
            <person name="Hasebe M."/>
            <person name="Maruyama T."/>
            <person name="Minagawa J."/>
            <person name="Obokata J."/>
            <person name="Shigenobu S."/>
        </authorList>
    </citation>
    <scope>NUCLEOTIDE SEQUENCE [LARGE SCALE GENOMIC DNA]</scope>
</reference>
<evidence type="ECO:0000313" key="2">
    <source>
        <dbReference type="EMBL" id="GFR70503.1"/>
    </source>
</evidence>
<protein>
    <submittedName>
        <fullName evidence="2">Uncharacterized protein</fullName>
    </submittedName>
</protein>
<dbReference type="AlphaFoldDB" id="A0AAV4FCV7"/>
<dbReference type="Proteomes" id="UP000762676">
    <property type="component" value="Unassembled WGS sequence"/>
</dbReference>
<feature type="compositionally biased region" description="Polar residues" evidence="1">
    <location>
        <begin position="811"/>
        <end position="829"/>
    </location>
</feature>
<feature type="compositionally biased region" description="Low complexity" evidence="1">
    <location>
        <begin position="787"/>
        <end position="802"/>
    </location>
</feature>
<sequence length="960" mass="106787">MNLQNADFSVCQNAHIQGMPKRELDIRAVRNRSCGKTKVAEAIKQKEAQETSKAFQSSYGSKVPAHLMNAMLKMWVESFLPKRCVKTLEVGGPFNPSSHNVHVGPLGTVGGPSTVFTTSIKEDVGVAKHKRSVAALEDKTPHVRSKRFISALSSMFPGMSMGMPRGRGGAQKEVSESAQMMKTLLMFSKMQKRRAMQNVKRTTNGRKVYSGDKYNFGSGLYGDTYPGKRKRRSVDNAHTETDVVQPSEPLSRKKRFLFGDAPDVPSAGPPMPSFMSILMGTARDPNTGKKVEFGGDYMKNMMRRSFMSAMPHLAGNTPPGKEPPDVVKNLAPLWYFSRMQRAMRPRPAPMMDGYESYSMMRRASPGSIKSRNRDGYYGDSFPGLGKRKRRSIDNLDAETETANKRVKRQSGEGGNDVITIGDVSIPTDFFKPPERSEEPKYYGGYRKPDDARYYHQYSAPQQHYYHQPQPSRYHQQQQYYRQQLQRQKLQQQQQQQKFYQHYKHLYSLYLQAVGRKPAPPTRNDWTPAAPQVPYAPPPAQQAPLTYNPPAYAQAQTPQAPTSSHNNYAPPPPAAQAPPHNSFHPFPPQQPQMPMQQPGLFSPPQSSNQFFGQPQAPLHFPHAPPPHQSYPVDPFIPNPPLPPLAVTTPLPSRKRRSANLIDLTTLTDLDASWGSNLHRHKRSDDSDKDRSRYNNFFFPQPMFPTTLFSSYFPPRYTTYSNKIGYRQPGGGGVIYGDRLPWTSSWTPPQTKARLAPPGRQPQLPSAQVSRPSPPPLTKGIRQSPVPPAQVNQQAPPSPAQVSRQPPPPPTLFSPSAPVNQSPLQPSAPVNQNPPPSSGIFSPSAPVNPHPMGVSTRRRVKRSDNKDNPDSSPNFLFSPSFFTPFLSPAQNHHNKMGFATGRGGVIYGDHMPWARRIPAAVPYFSNGPAAAAAGPSPTRATSFGGPLDQYFSTHAQSWGQRG</sequence>
<keyword evidence="3" id="KW-1185">Reference proteome</keyword>
<gene>
    <name evidence="2" type="ORF">ElyMa_002073800</name>
</gene>
<comment type="caution">
    <text evidence="2">The sequence shown here is derived from an EMBL/GenBank/DDBJ whole genome shotgun (WGS) entry which is preliminary data.</text>
</comment>
<dbReference type="EMBL" id="BMAT01004221">
    <property type="protein sequence ID" value="GFR70503.1"/>
    <property type="molecule type" value="Genomic_DNA"/>
</dbReference>
<feature type="compositionally biased region" description="Polar residues" evidence="1">
    <location>
        <begin position="602"/>
        <end position="611"/>
    </location>
</feature>
<feature type="region of interest" description="Disordered" evidence="1">
    <location>
        <begin position="365"/>
        <end position="448"/>
    </location>
</feature>
<feature type="compositionally biased region" description="Low complexity" evidence="1">
    <location>
        <begin position="548"/>
        <end position="561"/>
    </location>
</feature>
<name>A0AAV4FCV7_9GAST</name>
<proteinExistence type="predicted"/>
<evidence type="ECO:0000313" key="3">
    <source>
        <dbReference type="Proteomes" id="UP000762676"/>
    </source>
</evidence>
<evidence type="ECO:0000256" key="1">
    <source>
        <dbReference type="SAM" id="MobiDB-lite"/>
    </source>
</evidence>
<feature type="region of interest" description="Disordered" evidence="1">
    <location>
        <begin position="743"/>
        <end position="873"/>
    </location>
</feature>
<feature type="region of interest" description="Disordered" evidence="1">
    <location>
        <begin position="516"/>
        <end position="635"/>
    </location>
</feature>
<feature type="compositionally biased region" description="Basic and acidic residues" evidence="1">
    <location>
        <begin position="431"/>
        <end position="448"/>
    </location>
</feature>
<accession>A0AAV4FCV7</accession>
<organism evidence="2 3">
    <name type="scientific">Elysia marginata</name>
    <dbReference type="NCBI Taxonomy" id="1093978"/>
    <lineage>
        <taxon>Eukaryota</taxon>
        <taxon>Metazoa</taxon>
        <taxon>Spiralia</taxon>
        <taxon>Lophotrochozoa</taxon>
        <taxon>Mollusca</taxon>
        <taxon>Gastropoda</taxon>
        <taxon>Heterobranchia</taxon>
        <taxon>Euthyneura</taxon>
        <taxon>Panpulmonata</taxon>
        <taxon>Sacoglossa</taxon>
        <taxon>Placobranchoidea</taxon>
        <taxon>Plakobranchidae</taxon>
        <taxon>Elysia</taxon>
    </lineage>
</organism>